<feature type="domain" description="GST C-terminal" evidence="1">
    <location>
        <begin position="120"/>
        <end position="263"/>
    </location>
</feature>
<evidence type="ECO:0000259" key="1">
    <source>
        <dbReference type="PROSITE" id="PS50405"/>
    </source>
</evidence>
<dbReference type="SUPFAM" id="SSF47616">
    <property type="entry name" value="GST C-terminal domain-like"/>
    <property type="match status" value="1"/>
</dbReference>
<dbReference type="Pfam" id="PF00043">
    <property type="entry name" value="GST_C"/>
    <property type="match status" value="1"/>
</dbReference>
<gene>
    <name evidence="2" type="ORF">IMCC3135_32850</name>
</gene>
<organism evidence="2 3">
    <name type="scientific">Granulosicoccus antarcticus IMCC3135</name>
    <dbReference type="NCBI Taxonomy" id="1192854"/>
    <lineage>
        <taxon>Bacteria</taxon>
        <taxon>Pseudomonadati</taxon>
        <taxon>Pseudomonadota</taxon>
        <taxon>Gammaproteobacteria</taxon>
        <taxon>Chromatiales</taxon>
        <taxon>Granulosicoccaceae</taxon>
        <taxon>Granulosicoccus</taxon>
    </lineage>
</organism>
<dbReference type="InterPro" id="IPR036282">
    <property type="entry name" value="Glutathione-S-Trfase_C_sf"/>
</dbReference>
<evidence type="ECO:0000313" key="3">
    <source>
        <dbReference type="Proteomes" id="UP000250079"/>
    </source>
</evidence>
<accession>A0A2Z2P1E1</accession>
<dbReference type="AlphaFoldDB" id="A0A2Z2P1E1"/>
<protein>
    <recommendedName>
        <fullName evidence="1">GST C-terminal domain-containing protein</fullName>
    </recommendedName>
</protein>
<dbReference type="InterPro" id="IPR010987">
    <property type="entry name" value="Glutathione-S-Trfase_C-like"/>
</dbReference>
<dbReference type="RefSeq" id="WP_088921373.1">
    <property type="nucleotide sequence ID" value="NZ_CP018632.1"/>
</dbReference>
<evidence type="ECO:0000313" key="2">
    <source>
        <dbReference type="EMBL" id="ASJ76615.1"/>
    </source>
</evidence>
<dbReference type="Gene3D" id="1.20.1050.10">
    <property type="match status" value="1"/>
</dbReference>
<reference evidence="2 3" key="1">
    <citation type="submission" date="2016-12" db="EMBL/GenBank/DDBJ databases">
        <authorList>
            <person name="Song W.-J."/>
            <person name="Kurnit D.M."/>
        </authorList>
    </citation>
    <scope>NUCLEOTIDE SEQUENCE [LARGE SCALE GENOMIC DNA]</scope>
    <source>
        <strain evidence="2 3">IMCC3135</strain>
    </source>
</reference>
<dbReference type="Proteomes" id="UP000250079">
    <property type="component" value="Chromosome"/>
</dbReference>
<dbReference type="EMBL" id="CP018632">
    <property type="protein sequence ID" value="ASJ76615.1"/>
    <property type="molecule type" value="Genomic_DNA"/>
</dbReference>
<sequence length="288" mass="33049">MNHTEAAPTIPRVITFPPSADSETGRWALDYYDIKVDERRHAPPFIFAAIGLNKGKKFPLFMHDELMLNGVEQILDHFNERALDNRQLTPDEHRDEIEAHWKRFNATMGAAVVTWAYTHLLPHRSIMIRPLSLGSPWYQQQFVRFLYPIPKTMLWNALKLSRPKADEALKTIEATFAYVDELLADNRRWLVGDRMTLADLSFAVSGAPLVLPEGYGGYPGDQGPIPSLEQWPAEQRAIIKAMRQTRAGQFILRMYKEERYRHLNLSTGAPVVQHSTSTKDERVIDIVE</sequence>
<dbReference type="KEGG" id="gai:IMCC3135_32850"/>
<keyword evidence="3" id="KW-1185">Reference proteome</keyword>
<proteinExistence type="predicted"/>
<dbReference type="PROSITE" id="PS50405">
    <property type="entry name" value="GST_CTER"/>
    <property type="match status" value="1"/>
</dbReference>
<dbReference type="OrthoDB" id="9782992at2"/>
<dbReference type="InterPro" id="IPR004046">
    <property type="entry name" value="GST_C"/>
</dbReference>
<name>A0A2Z2P1E1_9GAMM</name>